<evidence type="ECO:0000256" key="1">
    <source>
        <dbReference type="SAM" id="MobiDB-lite"/>
    </source>
</evidence>
<evidence type="ECO:0000313" key="3">
    <source>
        <dbReference type="Proteomes" id="UP000709295"/>
    </source>
</evidence>
<feature type="region of interest" description="Disordered" evidence="1">
    <location>
        <begin position="1"/>
        <end position="153"/>
    </location>
</feature>
<protein>
    <submittedName>
        <fullName evidence="2">Uncharacterized protein</fullName>
    </submittedName>
</protein>
<evidence type="ECO:0000313" key="2">
    <source>
        <dbReference type="EMBL" id="KAG6948836.1"/>
    </source>
</evidence>
<feature type="compositionally biased region" description="Low complexity" evidence="1">
    <location>
        <begin position="31"/>
        <end position="43"/>
    </location>
</feature>
<gene>
    <name evidence="2" type="ORF">JG688_00014917</name>
</gene>
<dbReference type="EMBL" id="JAENGY010001501">
    <property type="protein sequence ID" value="KAG6948836.1"/>
    <property type="molecule type" value="Genomic_DNA"/>
</dbReference>
<organism evidence="2 3">
    <name type="scientific">Phytophthora aleatoria</name>
    <dbReference type="NCBI Taxonomy" id="2496075"/>
    <lineage>
        <taxon>Eukaryota</taxon>
        <taxon>Sar</taxon>
        <taxon>Stramenopiles</taxon>
        <taxon>Oomycota</taxon>
        <taxon>Peronosporomycetes</taxon>
        <taxon>Peronosporales</taxon>
        <taxon>Peronosporaceae</taxon>
        <taxon>Phytophthora</taxon>
    </lineage>
</organism>
<sequence>MTTHATTEATSAPNSPTPRADTAPLDSAAPTGGADVVDATGGDEPWTTTSARKTTGPPHLRTSKRAASRGVTSAAVIEARQGKTKATKSAPTSGEVGTGRKKDVEGVDDLADQELDDKVAPPKSKRPKKSAAPTEAATTMQLLPPNPDTASSSRQGFDLTTFMLFFEPGRGAASTSVLATDPSTAEDPRTIPTSATPAEVMSELWVESNRWDGVPPGIVAALNSEGELPPPDVRFLASASFPEDSKKTKGDYNPPQAHLLAVSRMFRDFGADTGKVTSAMSFVLRVRELECVKFRATPAVLMAIFSGRIGSRGLTVMHFKEGTKEGDQNEAIQEHDASDENRISNAMVPLVETAERTEAKEMTAAELTSEAKDTVVSQMTTMWRR</sequence>
<proteinExistence type="predicted"/>
<name>A0A8J5J030_9STRA</name>
<keyword evidence="3" id="KW-1185">Reference proteome</keyword>
<accession>A0A8J5J030</accession>
<feature type="compositionally biased region" description="Acidic residues" evidence="1">
    <location>
        <begin position="106"/>
        <end position="115"/>
    </location>
</feature>
<feature type="compositionally biased region" description="Polar residues" evidence="1">
    <location>
        <begin position="1"/>
        <end position="14"/>
    </location>
</feature>
<reference evidence="2" key="1">
    <citation type="submission" date="2021-01" db="EMBL/GenBank/DDBJ databases">
        <title>Phytophthora aleatoria, a newly-described species from Pinus radiata is distinct from Phytophthora cactorum isolates based on comparative genomics.</title>
        <authorList>
            <person name="Mcdougal R."/>
            <person name="Panda P."/>
            <person name="Williams N."/>
            <person name="Studholme D.J."/>
        </authorList>
    </citation>
    <scope>NUCLEOTIDE SEQUENCE</scope>
    <source>
        <strain evidence="2">NZFS 4037</strain>
    </source>
</reference>
<comment type="caution">
    <text evidence="2">The sequence shown here is derived from an EMBL/GenBank/DDBJ whole genome shotgun (WGS) entry which is preliminary data.</text>
</comment>
<dbReference type="AlphaFoldDB" id="A0A8J5J030"/>
<dbReference type="Proteomes" id="UP000709295">
    <property type="component" value="Unassembled WGS sequence"/>
</dbReference>